<dbReference type="AlphaFoldDB" id="A0A8H6YSI7"/>
<reference evidence="1" key="1">
    <citation type="submission" date="2020-05" db="EMBL/GenBank/DDBJ databases">
        <title>Mycena genomes resolve the evolution of fungal bioluminescence.</title>
        <authorList>
            <person name="Tsai I.J."/>
        </authorList>
    </citation>
    <scope>NUCLEOTIDE SEQUENCE</scope>
    <source>
        <strain evidence="1">160909Yilan</strain>
    </source>
</reference>
<dbReference type="Proteomes" id="UP000623467">
    <property type="component" value="Unassembled WGS sequence"/>
</dbReference>
<evidence type="ECO:0000313" key="2">
    <source>
        <dbReference type="Proteomes" id="UP000623467"/>
    </source>
</evidence>
<sequence length="209" mass="23316">MHVLPLDYLTAPPDILQGLEKILPLILQLIAASRCLCCLELSGDADLINILQIPTLGDVALNISALDPLLLPLPWLQLTALPLECFGQRTGHDREVKSQAGRIPNNQAFKRRGPAPNHSPPLQSLAFTGWDFHFKKWPSELVAPNLRFLQIGNVLFDKTPSFPACLRVDIDPNWFTSTSLLQFFTILPDDLRSPTGVDHNSCEPRVLER</sequence>
<keyword evidence="2" id="KW-1185">Reference proteome</keyword>
<gene>
    <name evidence="1" type="ORF">MSAN_01036300</name>
</gene>
<comment type="caution">
    <text evidence="1">The sequence shown here is derived from an EMBL/GenBank/DDBJ whole genome shotgun (WGS) entry which is preliminary data.</text>
</comment>
<organism evidence="1 2">
    <name type="scientific">Mycena sanguinolenta</name>
    <dbReference type="NCBI Taxonomy" id="230812"/>
    <lineage>
        <taxon>Eukaryota</taxon>
        <taxon>Fungi</taxon>
        <taxon>Dikarya</taxon>
        <taxon>Basidiomycota</taxon>
        <taxon>Agaricomycotina</taxon>
        <taxon>Agaricomycetes</taxon>
        <taxon>Agaricomycetidae</taxon>
        <taxon>Agaricales</taxon>
        <taxon>Marasmiineae</taxon>
        <taxon>Mycenaceae</taxon>
        <taxon>Mycena</taxon>
    </lineage>
</organism>
<accession>A0A8H6YSI7</accession>
<evidence type="ECO:0000313" key="1">
    <source>
        <dbReference type="EMBL" id="KAF7363784.1"/>
    </source>
</evidence>
<proteinExistence type="predicted"/>
<protein>
    <submittedName>
        <fullName evidence="1">Uncharacterized protein</fullName>
    </submittedName>
</protein>
<dbReference type="OrthoDB" id="3248197at2759"/>
<dbReference type="EMBL" id="JACAZH010000007">
    <property type="protein sequence ID" value="KAF7363784.1"/>
    <property type="molecule type" value="Genomic_DNA"/>
</dbReference>
<name>A0A8H6YSI7_9AGAR</name>